<dbReference type="PROSITE" id="PS50893">
    <property type="entry name" value="ABC_TRANSPORTER_2"/>
    <property type="match status" value="1"/>
</dbReference>
<evidence type="ECO:0000256" key="4">
    <source>
        <dbReference type="ARBA" id="ARBA00022840"/>
    </source>
</evidence>
<evidence type="ECO:0000256" key="3">
    <source>
        <dbReference type="ARBA" id="ARBA00022741"/>
    </source>
</evidence>
<dbReference type="Gene3D" id="3.40.50.300">
    <property type="entry name" value="P-loop containing nucleotide triphosphate hydrolases"/>
    <property type="match status" value="1"/>
</dbReference>
<dbReference type="CDD" id="cd03249">
    <property type="entry name" value="ABC_MTABC3_MDL1_MDL2"/>
    <property type="match status" value="1"/>
</dbReference>
<dbReference type="InterPro" id="IPR027417">
    <property type="entry name" value="P-loop_NTPase"/>
</dbReference>
<feature type="transmembrane region" description="Helical" evidence="7">
    <location>
        <begin position="294"/>
        <end position="314"/>
    </location>
</feature>
<dbReference type="PANTHER" id="PTHR43394">
    <property type="entry name" value="ATP-DEPENDENT PERMEASE MDL1, MITOCHONDRIAL"/>
    <property type="match status" value="1"/>
</dbReference>
<feature type="transmembrane region" description="Helical" evidence="7">
    <location>
        <begin position="175"/>
        <end position="195"/>
    </location>
</feature>
<evidence type="ECO:0000256" key="6">
    <source>
        <dbReference type="ARBA" id="ARBA00023136"/>
    </source>
</evidence>
<dbReference type="CDD" id="cd18576">
    <property type="entry name" value="ABC_6TM_bac_exporter_ABCB8_10_like"/>
    <property type="match status" value="1"/>
</dbReference>
<evidence type="ECO:0000256" key="5">
    <source>
        <dbReference type="ARBA" id="ARBA00022989"/>
    </source>
</evidence>
<dbReference type="SMART" id="SM00382">
    <property type="entry name" value="AAA"/>
    <property type="match status" value="1"/>
</dbReference>
<proteinExistence type="predicted"/>
<dbReference type="InterPro" id="IPR036640">
    <property type="entry name" value="ABC1_TM_sf"/>
</dbReference>
<dbReference type="GO" id="GO:0015421">
    <property type="term" value="F:ABC-type oligopeptide transporter activity"/>
    <property type="evidence" value="ECO:0007669"/>
    <property type="project" value="TreeGrafter"/>
</dbReference>
<comment type="subcellular location">
    <subcellularLocation>
        <location evidence="1">Cell membrane</location>
        <topology evidence="1">Multi-pass membrane protein</topology>
    </subcellularLocation>
</comment>
<dbReference type="PANTHER" id="PTHR43394:SF1">
    <property type="entry name" value="ATP-BINDING CASSETTE SUB-FAMILY B MEMBER 10, MITOCHONDRIAL"/>
    <property type="match status" value="1"/>
</dbReference>
<dbReference type="InterPro" id="IPR003593">
    <property type="entry name" value="AAA+_ATPase"/>
</dbReference>
<evidence type="ECO:0000259" key="9">
    <source>
        <dbReference type="PROSITE" id="PS50929"/>
    </source>
</evidence>
<dbReference type="Proteomes" id="UP000516305">
    <property type="component" value="Chromosome"/>
</dbReference>
<dbReference type="FunFam" id="3.40.50.300:FF:000218">
    <property type="entry name" value="Multidrug ABC transporter ATP-binding protein"/>
    <property type="match status" value="1"/>
</dbReference>
<dbReference type="Pfam" id="PF00005">
    <property type="entry name" value="ABC_tran"/>
    <property type="match status" value="1"/>
</dbReference>
<keyword evidence="4 10" id="KW-0067">ATP-binding</keyword>
<dbReference type="InterPro" id="IPR017871">
    <property type="entry name" value="ABC_transporter-like_CS"/>
</dbReference>
<dbReference type="InterPro" id="IPR003439">
    <property type="entry name" value="ABC_transporter-like_ATP-bd"/>
</dbReference>
<name>A0A7H0VGJ3_9FLAO</name>
<dbReference type="SUPFAM" id="SSF90123">
    <property type="entry name" value="ABC transporter transmembrane region"/>
    <property type="match status" value="1"/>
</dbReference>
<evidence type="ECO:0000259" key="8">
    <source>
        <dbReference type="PROSITE" id="PS50893"/>
    </source>
</evidence>
<dbReference type="RefSeq" id="WP_210759368.1">
    <property type="nucleotide sequence ID" value="NZ_CP060139.1"/>
</dbReference>
<sequence length="592" mass="66019">MAEEKKKRKGISKAALKKSFRLYKYVKPYRGEFAIGLIFLVLSSAANLAFPKYLGDLVDATKSEDIFEKINEIILILAIILVAQAVVSFFRVLLFVNVTQKTLANLRQETYQHLIQLPISFFNRKRVGELNSRISSDISLLQETFTTTLAEFIRQIIVIFGGITILLVTSPQLTFFMLMVVPLVIVLAVFFGRFIRSYAKKMQNEVADSNTIVEETLQGIFNVKAYANEFFEIARYRKRTDEVARLGMKGGLYRGAFSSFMVLGMFGAMVAVIWQGVNLMANNELQPGELMSFLFYTAFIGGSIGGLASVYANLQKAIGATEALMDIFDEGKEELQAKEDREPLPNFKGEFELKNLSFSYPNRPDTKVLNNLSFEVKAGEQIAVVGPSGAGKSTLVSMILNFYQPESGELLFDGRPATDYQLSALRDHMAVVPQDVFLFGGSIRENISYGKPGASEEEIIEAAQKANAWSFIQEFPEGLDTLVGERGVQLSGGQRQRVAIARAILKDPRILILDEATSALDSESERLVQDALDHLMKGRTSLVIAHRLATVRAADRILVMDHGELVEMGTHEELIQKEDGIYQNLSQLQFNT</sequence>
<keyword evidence="3" id="KW-0547">Nucleotide-binding</keyword>
<dbReference type="SUPFAM" id="SSF52540">
    <property type="entry name" value="P-loop containing nucleoside triphosphate hydrolases"/>
    <property type="match status" value="1"/>
</dbReference>
<feature type="transmembrane region" description="Helical" evidence="7">
    <location>
        <begin position="73"/>
        <end position="98"/>
    </location>
</feature>
<dbReference type="EMBL" id="CP060139">
    <property type="protein sequence ID" value="QNR24841.1"/>
    <property type="molecule type" value="Genomic_DNA"/>
</dbReference>
<dbReference type="GO" id="GO:0005886">
    <property type="term" value="C:plasma membrane"/>
    <property type="evidence" value="ECO:0007669"/>
    <property type="project" value="UniProtKB-SubCell"/>
</dbReference>
<feature type="domain" description="ABC transmembrane type-1" evidence="9">
    <location>
        <begin position="34"/>
        <end position="316"/>
    </location>
</feature>
<organism evidence="10 11">
    <name type="scientific">Croceimicrobium hydrocarbonivorans</name>
    <dbReference type="NCBI Taxonomy" id="2761580"/>
    <lineage>
        <taxon>Bacteria</taxon>
        <taxon>Pseudomonadati</taxon>
        <taxon>Bacteroidota</taxon>
        <taxon>Flavobacteriia</taxon>
        <taxon>Flavobacteriales</taxon>
        <taxon>Owenweeksiaceae</taxon>
        <taxon>Croceimicrobium</taxon>
    </lineage>
</organism>
<dbReference type="Gene3D" id="1.20.1560.10">
    <property type="entry name" value="ABC transporter type 1, transmembrane domain"/>
    <property type="match status" value="2"/>
</dbReference>
<feature type="transmembrane region" description="Helical" evidence="7">
    <location>
        <begin position="33"/>
        <end position="53"/>
    </location>
</feature>
<dbReference type="GO" id="GO:0016887">
    <property type="term" value="F:ATP hydrolysis activity"/>
    <property type="evidence" value="ECO:0007669"/>
    <property type="project" value="InterPro"/>
</dbReference>
<dbReference type="Pfam" id="PF00664">
    <property type="entry name" value="ABC_membrane"/>
    <property type="match status" value="1"/>
</dbReference>
<dbReference type="PROSITE" id="PS00211">
    <property type="entry name" value="ABC_TRANSPORTER_1"/>
    <property type="match status" value="1"/>
</dbReference>
<dbReference type="KEGG" id="chyd:H4K34_03090"/>
<keyword evidence="5 7" id="KW-1133">Transmembrane helix</keyword>
<evidence type="ECO:0000256" key="2">
    <source>
        <dbReference type="ARBA" id="ARBA00022692"/>
    </source>
</evidence>
<keyword evidence="6 7" id="KW-0472">Membrane</keyword>
<feature type="domain" description="ABC transporter" evidence="8">
    <location>
        <begin position="351"/>
        <end position="587"/>
    </location>
</feature>
<dbReference type="InterPro" id="IPR039421">
    <property type="entry name" value="Type_1_exporter"/>
</dbReference>
<protein>
    <submittedName>
        <fullName evidence="10">ATP-binding cassette domain-containing protein</fullName>
    </submittedName>
</protein>
<keyword evidence="11" id="KW-1185">Reference proteome</keyword>
<dbReference type="GO" id="GO:0005524">
    <property type="term" value="F:ATP binding"/>
    <property type="evidence" value="ECO:0007669"/>
    <property type="project" value="UniProtKB-KW"/>
</dbReference>
<dbReference type="PROSITE" id="PS50929">
    <property type="entry name" value="ABC_TM1F"/>
    <property type="match status" value="1"/>
</dbReference>
<dbReference type="InterPro" id="IPR011527">
    <property type="entry name" value="ABC1_TM_dom"/>
</dbReference>
<keyword evidence="2 7" id="KW-0812">Transmembrane</keyword>
<dbReference type="AlphaFoldDB" id="A0A7H0VGJ3"/>
<feature type="transmembrane region" description="Helical" evidence="7">
    <location>
        <begin position="255"/>
        <end position="274"/>
    </location>
</feature>
<evidence type="ECO:0000256" key="7">
    <source>
        <dbReference type="SAM" id="Phobius"/>
    </source>
</evidence>
<evidence type="ECO:0000313" key="11">
    <source>
        <dbReference type="Proteomes" id="UP000516305"/>
    </source>
</evidence>
<gene>
    <name evidence="10" type="ORF">H4K34_03090</name>
</gene>
<evidence type="ECO:0000256" key="1">
    <source>
        <dbReference type="ARBA" id="ARBA00004651"/>
    </source>
</evidence>
<feature type="transmembrane region" description="Helical" evidence="7">
    <location>
        <begin position="152"/>
        <end position="169"/>
    </location>
</feature>
<reference evidence="10 11" key="1">
    <citation type="submission" date="2020-08" db="EMBL/GenBank/DDBJ databases">
        <title>Croceimicrobium hydrocarbonivorans gen. nov., sp. nov., a novel marine bacterium isolated from a bacterial consortium that degrades polyethylene terephthalate.</title>
        <authorList>
            <person name="Liu R."/>
        </authorList>
    </citation>
    <scope>NUCLEOTIDE SEQUENCE [LARGE SCALE GENOMIC DNA]</scope>
    <source>
        <strain evidence="10 11">A20-9</strain>
    </source>
</reference>
<accession>A0A7H0VGJ3</accession>
<evidence type="ECO:0000313" key="10">
    <source>
        <dbReference type="EMBL" id="QNR24841.1"/>
    </source>
</evidence>